<dbReference type="Proteomes" id="UP000283644">
    <property type="component" value="Unassembled WGS sequence"/>
</dbReference>
<name>A0A417XSQ3_9ACTN</name>
<keyword evidence="1" id="KW-0808">Transferase</keyword>
<proteinExistence type="predicted"/>
<keyword evidence="2" id="KW-1185">Reference proteome</keyword>
<protein>
    <submittedName>
        <fullName evidence="1">Glycosyltransferase family 2 protein</fullName>
    </submittedName>
</protein>
<dbReference type="OrthoDB" id="5180856at2"/>
<dbReference type="RefSeq" id="WP_118928811.1">
    <property type="nucleotide sequence ID" value="NZ_QXGH01000045.1"/>
</dbReference>
<dbReference type="AlphaFoldDB" id="A0A417XSQ3"/>
<accession>A0A417XSQ3</accession>
<evidence type="ECO:0000313" key="1">
    <source>
        <dbReference type="EMBL" id="RHW23498.1"/>
    </source>
</evidence>
<gene>
    <name evidence="1" type="ORF">D0Z08_29220</name>
</gene>
<organism evidence="1 2">
    <name type="scientific">Nocardioides immobilis</name>
    <dbReference type="NCBI Taxonomy" id="2049295"/>
    <lineage>
        <taxon>Bacteria</taxon>
        <taxon>Bacillati</taxon>
        <taxon>Actinomycetota</taxon>
        <taxon>Actinomycetes</taxon>
        <taxon>Propionibacteriales</taxon>
        <taxon>Nocardioidaceae</taxon>
        <taxon>Nocardioides</taxon>
    </lineage>
</organism>
<dbReference type="GO" id="GO:0016740">
    <property type="term" value="F:transferase activity"/>
    <property type="evidence" value="ECO:0007669"/>
    <property type="project" value="UniProtKB-KW"/>
</dbReference>
<dbReference type="SUPFAM" id="SSF53448">
    <property type="entry name" value="Nucleotide-diphospho-sugar transferases"/>
    <property type="match status" value="1"/>
</dbReference>
<dbReference type="Gene3D" id="3.90.550.10">
    <property type="entry name" value="Spore Coat Polysaccharide Biosynthesis Protein SpsA, Chain A"/>
    <property type="match status" value="1"/>
</dbReference>
<dbReference type="InterPro" id="IPR029044">
    <property type="entry name" value="Nucleotide-diphossugar_trans"/>
</dbReference>
<dbReference type="EMBL" id="QXGH01000045">
    <property type="protein sequence ID" value="RHW23498.1"/>
    <property type="molecule type" value="Genomic_DNA"/>
</dbReference>
<sequence length="325" mass="36500">MAPPAAPVALFVFNRPDLTEQVFEVIRAAKPPVLLVSADGPRPDRPEDERLCRETREIVHDVDWPCDVHWNLREVNLGCGPAMSQGISWVFDHVDRAIILEDDCVPDPTFFPFCDELLERYKDDSRILQIAGSNLAAPAATFGDDSYSFASFPLVWGWATWRRAWAHYDFGMRSWPAFRDSGMLAGLHNSRRRQSQLRREWDHIHAGNGTWDHQWQYTVMSQHGLSVYPATNLVSNLGFRADATQTTAPGSMAEIPARAIALPLAHPPLVAHNPRLESLLDREVLRAIGTAVTVLRKVLPSKRARRALRRVLLPTARHGPGSGRS</sequence>
<comment type="caution">
    <text evidence="1">The sequence shown here is derived from an EMBL/GenBank/DDBJ whole genome shotgun (WGS) entry which is preliminary data.</text>
</comment>
<reference evidence="1 2" key="1">
    <citation type="submission" date="2018-09" db="EMBL/GenBank/DDBJ databases">
        <title>Genome sequencing of Nocardioides immobilis CCTCC AB 2017083 for comparison to Nocardioides silvaticus.</title>
        <authorList>
            <person name="Li C."/>
            <person name="Wang G."/>
        </authorList>
    </citation>
    <scope>NUCLEOTIDE SEQUENCE [LARGE SCALE GENOMIC DNA]</scope>
    <source>
        <strain evidence="1 2">CCTCC AB 2017083</strain>
    </source>
</reference>
<evidence type="ECO:0000313" key="2">
    <source>
        <dbReference type="Proteomes" id="UP000283644"/>
    </source>
</evidence>